<dbReference type="PANTHER" id="PTHR43289:SF6">
    <property type="entry name" value="SERINE_THREONINE-PROTEIN KINASE NEKL-3"/>
    <property type="match status" value="1"/>
</dbReference>
<dbReference type="GO" id="GO:0004674">
    <property type="term" value="F:protein serine/threonine kinase activity"/>
    <property type="evidence" value="ECO:0007669"/>
    <property type="project" value="UniProtKB-EC"/>
</dbReference>
<dbReference type="SMART" id="SM00240">
    <property type="entry name" value="FHA"/>
    <property type="match status" value="1"/>
</dbReference>
<feature type="binding site" evidence="5">
    <location>
        <position position="173"/>
    </location>
    <ligand>
        <name>ATP</name>
        <dbReference type="ChEBI" id="CHEBI:30616"/>
    </ligand>
</feature>
<evidence type="ECO:0000259" key="6">
    <source>
        <dbReference type="PROSITE" id="PS50006"/>
    </source>
</evidence>
<keyword evidence="9" id="KW-1185">Reference proteome</keyword>
<keyword evidence="4 5" id="KW-0067">ATP-binding</keyword>
<evidence type="ECO:0000256" key="2">
    <source>
        <dbReference type="ARBA" id="ARBA00022741"/>
    </source>
</evidence>
<dbReference type="Gene3D" id="3.30.200.20">
    <property type="entry name" value="Phosphorylase Kinase, domain 1"/>
    <property type="match status" value="1"/>
</dbReference>
<dbReference type="RefSeq" id="WP_158521139.1">
    <property type="nucleotide sequence ID" value="NZ_CP017641.1"/>
</dbReference>
<protein>
    <submittedName>
        <fullName evidence="8">Serine/threonine-protein kinase PrkC</fullName>
        <ecNumber evidence="8">2.7.11.1</ecNumber>
    </submittedName>
</protein>
<name>A0A1P8WNB1_9PLAN</name>
<gene>
    <name evidence="8" type="primary">prkC_26</name>
    <name evidence="8" type="ORF">Fuma_05215</name>
</gene>
<dbReference type="Pfam" id="PF00069">
    <property type="entry name" value="Pkinase"/>
    <property type="match status" value="1"/>
</dbReference>
<accession>A0A1P8WNB1</accession>
<dbReference type="Gene3D" id="1.10.510.10">
    <property type="entry name" value="Transferase(Phosphotransferase) domain 1"/>
    <property type="match status" value="1"/>
</dbReference>
<dbReference type="InterPro" id="IPR017441">
    <property type="entry name" value="Protein_kinase_ATP_BS"/>
</dbReference>
<keyword evidence="1 8" id="KW-0808">Transferase</keyword>
<organism evidence="8 9">
    <name type="scientific">Fuerstiella marisgermanici</name>
    <dbReference type="NCBI Taxonomy" id="1891926"/>
    <lineage>
        <taxon>Bacteria</taxon>
        <taxon>Pseudomonadati</taxon>
        <taxon>Planctomycetota</taxon>
        <taxon>Planctomycetia</taxon>
        <taxon>Planctomycetales</taxon>
        <taxon>Planctomycetaceae</taxon>
        <taxon>Fuerstiella</taxon>
    </lineage>
</organism>
<dbReference type="SMART" id="SM00220">
    <property type="entry name" value="S_TKc"/>
    <property type="match status" value="1"/>
</dbReference>
<dbReference type="AlphaFoldDB" id="A0A1P8WNB1"/>
<keyword evidence="3 8" id="KW-0418">Kinase</keyword>
<dbReference type="SUPFAM" id="SSF56112">
    <property type="entry name" value="Protein kinase-like (PK-like)"/>
    <property type="match status" value="1"/>
</dbReference>
<keyword evidence="2 5" id="KW-0547">Nucleotide-binding</keyword>
<dbReference type="STRING" id="1891926.Fuma_05215"/>
<reference evidence="8 9" key="1">
    <citation type="journal article" date="2016" name="Front. Microbiol.">
        <title>Fuerstia marisgermanicae gen. nov., sp. nov., an Unusual Member of the Phylum Planctomycetes from the German Wadden Sea.</title>
        <authorList>
            <person name="Kohn T."/>
            <person name="Heuer A."/>
            <person name="Jogler M."/>
            <person name="Vollmers J."/>
            <person name="Boedeker C."/>
            <person name="Bunk B."/>
            <person name="Rast P."/>
            <person name="Borchert D."/>
            <person name="Glockner I."/>
            <person name="Freese H.M."/>
            <person name="Klenk H.P."/>
            <person name="Overmann J."/>
            <person name="Kaster A.K."/>
            <person name="Rohde M."/>
            <person name="Wiegand S."/>
            <person name="Jogler C."/>
        </authorList>
    </citation>
    <scope>NUCLEOTIDE SEQUENCE [LARGE SCALE GENOMIC DNA]</scope>
    <source>
        <strain evidence="8 9">NH11</strain>
    </source>
</reference>
<dbReference type="GO" id="GO:0005524">
    <property type="term" value="F:ATP binding"/>
    <property type="evidence" value="ECO:0007669"/>
    <property type="project" value="UniProtKB-UniRule"/>
</dbReference>
<dbReference type="Pfam" id="PF00498">
    <property type="entry name" value="FHA"/>
    <property type="match status" value="1"/>
</dbReference>
<evidence type="ECO:0000256" key="5">
    <source>
        <dbReference type="PROSITE-ProRule" id="PRU10141"/>
    </source>
</evidence>
<dbReference type="CDD" id="cd14014">
    <property type="entry name" value="STKc_PknB_like"/>
    <property type="match status" value="1"/>
</dbReference>
<dbReference type="PROSITE" id="PS00107">
    <property type="entry name" value="PROTEIN_KINASE_ATP"/>
    <property type="match status" value="1"/>
</dbReference>
<dbReference type="SUPFAM" id="SSF49879">
    <property type="entry name" value="SMAD/FHA domain"/>
    <property type="match status" value="1"/>
</dbReference>
<dbReference type="PROSITE" id="PS50006">
    <property type="entry name" value="FHA_DOMAIN"/>
    <property type="match status" value="1"/>
</dbReference>
<dbReference type="PANTHER" id="PTHR43289">
    <property type="entry name" value="MITOGEN-ACTIVATED PROTEIN KINASE KINASE KINASE 20-RELATED"/>
    <property type="match status" value="1"/>
</dbReference>
<dbReference type="PROSITE" id="PS50011">
    <property type="entry name" value="PROTEIN_KINASE_DOM"/>
    <property type="match status" value="1"/>
</dbReference>
<dbReference type="OrthoDB" id="6111975at2"/>
<evidence type="ECO:0000313" key="9">
    <source>
        <dbReference type="Proteomes" id="UP000187735"/>
    </source>
</evidence>
<dbReference type="InterPro" id="IPR008984">
    <property type="entry name" value="SMAD_FHA_dom_sf"/>
</dbReference>
<proteinExistence type="predicted"/>
<dbReference type="InterPro" id="IPR000719">
    <property type="entry name" value="Prot_kinase_dom"/>
</dbReference>
<evidence type="ECO:0000256" key="1">
    <source>
        <dbReference type="ARBA" id="ARBA00022679"/>
    </source>
</evidence>
<dbReference type="InterPro" id="IPR008271">
    <property type="entry name" value="Ser/Thr_kinase_AS"/>
</dbReference>
<sequence length="420" mass="46697">MKSKPPNTAAVTLKVTEGPSAGRVLQYTNHQTCILGRSKEAQLRLSPNRQFSRFHCRLEISPPEVAVVDLGSTNGTKVNGQRIETAMLATGDEVTVGDTKFTVTIQHSPEPSSSSHDATVIGVAMKRHTDHDSFDEPVPQIPGYTVERQIGFGSMGVVYVARRNATNEKVAIKIVRPLVCTHKKAIEKFRREAAIVLRLQHKRIVKSLDFRLTEDLLPYLVMEYIDEVDFRELLAAATLPDRCRMAAGIMVRVLEGLQYAHKLEIVHRDVKPTNLLVYKAGRKLQVKLADFGLAKNFIDAGFSDCSTSNEICGTLAYMPPEQIIDCRHAKPTCDIYAAGVCLYNMISGRLPFEADMVAQQISMILNTEAISITQHVPDIPKGIANIIVRAIEREVADRYATAGEMREALLPFTKRTRRST</sequence>
<dbReference type="EMBL" id="CP017641">
    <property type="protein sequence ID" value="APZ95556.1"/>
    <property type="molecule type" value="Genomic_DNA"/>
</dbReference>
<dbReference type="InterPro" id="IPR000253">
    <property type="entry name" value="FHA_dom"/>
</dbReference>
<dbReference type="InterPro" id="IPR011009">
    <property type="entry name" value="Kinase-like_dom_sf"/>
</dbReference>
<evidence type="ECO:0000313" key="8">
    <source>
        <dbReference type="EMBL" id="APZ95556.1"/>
    </source>
</evidence>
<dbReference type="Proteomes" id="UP000187735">
    <property type="component" value="Chromosome"/>
</dbReference>
<evidence type="ECO:0000256" key="4">
    <source>
        <dbReference type="ARBA" id="ARBA00022840"/>
    </source>
</evidence>
<dbReference type="Gene3D" id="2.60.200.20">
    <property type="match status" value="1"/>
</dbReference>
<evidence type="ECO:0000256" key="3">
    <source>
        <dbReference type="ARBA" id="ARBA00022777"/>
    </source>
</evidence>
<dbReference type="EC" id="2.7.11.1" evidence="8"/>
<evidence type="ECO:0000259" key="7">
    <source>
        <dbReference type="PROSITE" id="PS50011"/>
    </source>
</evidence>
<dbReference type="PROSITE" id="PS00108">
    <property type="entry name" value="PROTEIN_KINASE_ST"/>
    <property type="match status" value="1"/>
</dbReference>
<feature type="domain" description="FHA" evidence="6">
    <location>
        <begin position="33"/>
        <end position="83"/>
    </location>
</feature>
<feature type="domain" description="Protein kinase" evidence="7">
    <location>
        <begin position="144"/>
        <end position="413"/>
    </location>
</feature>
<dbReference type="KEGG" id="fmr:Fuma_05215"/>